<dbReference type="AlphaFoldDB" id="A0A1G7PU29"/>
<dbReference type="RefSeq" id="WP_092693542.1">
    <property type="nucleotide sequence ID" value="NZ_FNBK01000011.1"/>
</dbReference>
<protein>
    <recommendedName>
        <fullName evidence="4">Histidine kinase</fullName>
    </recommendedName>
</protein>
<reference evidence="3" key="1">
    <citation type="submission" date="2016-10" db="EMBL/GenBank/DDBJ databases">
        <authorList>
            <person name="Varghese N."/>
            <person name="Submissions S."/>
        </authorList>
    </citation>
    <scope>NUCLEOTIDE SEQUENCE [LARGE SCALE GENOMIC DNA]</scope>
    <source>
        <strain evidence="3">IBRC-M 10760</strain>
    </source>
</reference>
<feature type="transmembrane region" description="Helical" evidence="1">
    <location>
        <begin position="20"/>
        <end position="39"/>
    </location>
</feature>
<feature type="transmembrane region" description="Helical" evidence="1">
    <location>
        <begin position="91"/>
        <end position="115"/>
    </location>
</feature>
<dbReference type="OrthoDB" id="204680at2157"/>
<accession>A0A1G7PU29</accession>
<name>A0A1G7PU29_9EURY</name>
<dbReference type="EMBL" id="FNBK01000011">
    <property type="protein sequence ID" value="SDF89832.1"/>
    <property type="molecule type" value="Genomic_DNA"/>
</dbReference>
<evidence type="ECO:0000313" key="2">
    <source>
        <dbReference type="EMBL" id="SDF89832.1"/>
    </source>
</evidence>
<dbReference type="Proteomes" id="UP000199076">
    <property type="component" value="Unassembled WGS sequence"/>
</dbReference>
<evidence type="ECO:0008006" key="4">
    <source>
        <dbReference type="Google" id="ProtNLM"/>
    </source>
</evidence>
<evidence type="ECO:0000313" key="3">
    <source>
        <dbReference type="Proteomes" id="UP000199076"/>
    </source>
</evidence>
<feature type="transmembrane region" description="Helical" evidence="1">
    <location>
        <begin position="51"/>
        <end position="79"/>
    </location>
</feature>
<dbReference type="InterPro" id="IPR046739">
    <property type="entry name" value="DUF6789"/>
</dbReference>
<organism evidence="2 3">
    <name type="scientific">Halorientalis regularis</name>
    <dbReference type="NCBI Taxonomy" id="660518"/>
    <lineage>
        <taxon>Archaea</taxon>
        <taxon>Methanobacteriati</taxon>
        <taxon>Methanobacteriota</taxon>
        <taxon>Stenosarchaea group</taxon>
        <taxon>Halobacteria</taxon>
        <taxon>Halobacteriales</taxon>
        <taxon>Haloarculaceae</taxon>
        <taxon>Halorientalis</taxon>
    </lineage>
</organism>
<gene>
    <name evidence="2" type="ORF">SAMN05216218_11120</name>
</gene>
<keyword evidence="3" id="KW-1185">Reference proteome</keyword>
<feature type="transmembrane region" description="Helical" evidence="1">
    <location>
        <begin position="135"/>
        <end position="152"/>
    </location>
</feature>
<keyword evidence="1" id="KW-0812">Transmembrane</keyword>
<keyword evidence="1" id="KW-0472">Membrane</keyword>
<evidence type="ECO:0000256" key="1">
    <source>
        <dbReference type="SAM" id="Phobius"/>
    </source>
</evidence>
<dbReference type="Pfam" id="PF20587">
    <property type="entry name" value="DUF6789"/>
    <property type="match status" value="1"/>
</dbReference>
<keyword evidence="1" id="KW-1133">Transmembrane helix</keyword>
<sequence>MATETDTIMKRGTGLKDWQAGVAGGVVAAAVMAALIVAMNPPTIAAAIPALYGLSGGIAGITVHVAHGAVLGVAFAALLRFAPIPDDSAAAVVGTGLAWGVVTWITLAALVMPVWLGAVGFPKAPPLPNFAIPSLVWHVVYGGVLGVVYTALR</sequence>
<proteinExistence type="predicted"/>